<dbReference type="Gene3D" id="1.10.4030.10">
    <property type="entry name" value="Porin chaperone SurA, peptide-binding domain"/>
    <property type="match status" value="1"/>
</dbReference>
<dbReference type="EMBL" id="JAQAGZ010000043">
    <property type="protein sequence ID" value="MCZ8517593.1"/>
    <property type="molecule type" value="Genomic_DNA"/>
</dbReference>
<dbReference type="PANTHER" id="PTHR47245">
    <property type="entry name" value="PEPTIDYLPROLYL ISOMERASE"/>
    <property type="match status" value="1"/>
</dbReference>
<dbReference type="RefSeq" id="WP_269886120.1">
    <property type="nucleotide sequence ID" value="NZ_JAQAGZ010000043.1"/>
</dbReference>
<dbReference type="PROSITE" id="PS01096">
    <property type="entry name" value="PPIC_PPIASE_1"/>
    <property type="match status" value="1"/>
</dbReference>
<sequence>MRNVKLLWGVIGVLLIAVLVLSSVLTANSFKPSQASRIPDQTNQADKQRVIATVGELSITNLNLEEQLKKKYGRELLNQMIDHEVIRMEGSAQGITVNESELKQELKRMQQGYDNEAQFYQAMKDQLGFTPEALRADVTDKLLIEKLATKNIRIGDDAVDAYIRTHPEEFRSGVQLRLQQIVVSGKDQAAKVMADLAKGMEFAQVAKERSLDDATRDTGGDLGWVEEDDPFIAEPILKAAKQLGTGEVSKPFDIGGKLAIIRVKDRKERGKEAQDAIREKVRKELALQEAPPIKEVLGKLRDKWKVQILETF</sequence>
<dbReference type="InterPro" id="IPR023058">
    <property type="entry name" value="PPIase_PpiC_CS"/>
</dbReference>
<feature type="domain" description="PpiC" evidence="8">
    <location>
        <begin position="173"/>
        <end position="265"/>
    </location>
</feature>
<evidence type="ECO:0000256" key="3">
    <source>
        <dbReference type="ARBA" id="ARBA00022729"/>
    </source>
</evidence>
<evidence type="ECO:0000256" key="4">
    <source>
        <dbReference type="ARBA" id="ARBA00023110"/>
    </source>
</evidence>
<evidence type="ECO:0000259" key="7">
    <source>
        <dbReference type="PROSITE" id="PS01124"/>
    </source>
</evidence>
<accession>A0ABT4QL55</accession>
<dbReference type="Pfam" id="PF13624">
    <property type="entry name" value="SurA_N_3"/>
    <property type="match status" value="1"/>
</dbReference>
<dbReference type="PANTHER" id="PTHR47245:SF1">
    <property type="entry name" value="FOLDASE PROTEIN PRSA"/>
    <property type="match status" value="1"/>
</dbReference>
<dbReference type="SUPFAM" id="SSF109998">
    <property type="entry name" value="Triger factor/SurA peptide-binding domain-like"/>
    <property type="match status" value="1"/>
</dbReference>
<organism evidence="9 10">
    <name type="scientific">Paenibacillus gyeongsangnamensis</name>
    <dbReference type="NCBI Taxonomy" id="3388067"/>
    <lineage>
        <taxon>Bacteria</taxon>
        <taxon>Bacillati</taxon>
        <taxon>Bacillota</taxon>
        <taxon>Bacilli</taxon>
        <taxon>Bacillales</taxon>
        <taxon>Paenibacillaceae</taxon>
        <taxon>Paenibacillus</taxon>
    </lineage>
</organism>
<keyword evidence="3" id="KW-0732">Signal</keyword>
<keyword evidence="10" id="KW-1185">Reference proteome</keyword>
<feature type="domain" description="HTH araC/xylS-type" evidence="7">
    <location>
        <begin position="112"/>
        <end position="137"/>
    </location>
</feature>
<dbReference type="EC" id="5.2.1.8" evidence="2"/>
<evidence type="ECO:0000259" key="8">
    <source>
        <dbReference type="PROSITE" id="PS50198"/>
    </source>
</evidence>
<reference evidence="9 10" key="1">
    <citation type="submission" date="2022-12" db="EMBL/GenBank/DDBJ databases">
        <title>Draft genome sequence of Paenibacillus sp. dW9.</title>
        <authorList>
            <person name="Choi E.-W."/>
            <person name="Kim D.-U."/>
        </authorList>
    </citation>
    <scope>NUCLEOTIDE SEQUENCE [LARGE SCALE GENOMIC DNA]</scope>
    <source>
        <strain evidence="10">dW9</strain>
    </source>
</reference>
<dbReference type="PROSITE" id="PS01124">
    <property type="entry name" value="HTH_ARAC_FAMILY_2"/>
    <property type="match status" value="1"/>
</dbReference>
<dbReference type="InterPro" id="IPR000297">
    <property type="entry name" value="PPIase_PpiC"/>
</dbReference>
<evidence type="ECO:0000313" key="9">
    <source>
        <dbReference type="EMBL" id="MCZ8517593.1"/>
    </source>
</evidence>
<dbReference type="Pfam" id="PF13145">
    <property type="entry name" value="Rotamase_2"/>
    <property type="match status" value="1"/>
</dbReference>
<keyword evidence="4 6" id="KW-0697">Rotamase</keyword>
<dbReference type="InterPro" id="IPR027304">
    <property type="entry name" value="Trigger_fact/SurA_dom_sf"/>
</dbReference>
<comment type="catalytic activity">
    <reaction evidence="1">
        <text>[protein]-peptidylproline (omega=180) = [protein]-peptidylproline (omega=0)</text>
        <dbReference type="Rhea" id="RHEA:16237"/>
        <dbReference type="Rhea" id="RHEA-COMP:10747"/>
        <dbReference type="Rhea" id="RHEA-COMP:10748"/>
        <dbReference type="ChEBI" id="CHEBI:83833"/>
        <dbReference type="ChEBI" id="CHEBI:83834"/>
        <dbReference type="EC" id="5.2.1.8"/>
    </reaction>
</comment>
<dbReference type="GO" id="GO:0016853">
    <property type="term" value="F:isomerase activity"/>
    <property type="evidence" value="ECO:0007669"/>
    <property type="project" value="UniProtKB-KW"/>
</dbReference>
<keyword evidence="5 6" id="KW-0413">Isomerase</keyword>
<protein>
    <recommendedName>
        <fullName evidence="2">peptidylprolyl isomerase</fullName>
        <ecNumber evidence="2">5.2.1.8</ecNumber>
    </recommendedName>
</protein>
<dbReference type="InterPro" id="IPR050245">
    <property type="entry name" value="PrsA_foldase"/>
</dbReference>
<evidence type="ECO:0000256" key="1">
    <source>
        <dbReference type="ARBA" id="ARBA00000971"/>
    </source>
</evidence>
<dbReference type="InterPro" id="IPR018060">
    <property type="entry name" value="HTH_AraC"/>
</dbReference>
<evidence type="ECO:0000313" key="10">
    <source>
        <dbReference type="Proteomes" id="UP001527882"/>
    </source>
</evidence>
<evidence type="ECO:0000256" key="5">
    <source>
        <dbReference type="ARBA" id="ARBA00023235"/>
    </source>
</evidence>
<dbReference type="SUPFAM" id="SSF54534">
    <property type="entry name" value="FKBP-like"/>
    <property type="match status" value="1"/>
</dbReference>
<dbReference type="PROSITE" id="PS50198">
    <property type="entry name" value="PPIC_PPIASE_2"/>
    <property type="match status" value="1"/>
</dbReference>
<name>A0ABT4QL55_9BACL</name>
<gene>
    <name evidence="9" type="ORF">O9H85_35730</name>
</gene>
<dbReference type="Gene3D" id="3.10.50.40">
    <property type="match status" value="1"/>
</dbReference>
<evidence type="ECO:0000256" key="2">
    <source>
        <dbReference type="ARBA" id="ARBA00013194"/>
    </source>
</evidence>
<evidence type="ECO:0000256" key="6">
    <source>
        <dbReference type="PROSITE-ProRule" id="PRU00278"/>
    </source>
</evidence>
<dbReference type="Proteomes" id="UP001527882">
    <property type="component" value="Unassembled WGS sequence"/>
</dbReference>
<proteinExistence type="predicted"/>
<comment type="caution">
    <text evidence="9">The sequence shown here is derived from an EMBL/GenBank/DDBJ whole genome shotgun (WGS) entry which is preliminary data.</text>
</comment>
<dbReference type="InterPro" id="IPR046357">
    <property type="entry name" value="PPIase_dom_sf"/>
</dbReference>